<evidence type="ECO:0000256" key="1">
    <source>
        <dbReference type="SAM" id="MobiDB-lite"/>
    </source>
</evidence>
<protein>
    <submittedName>
        <fullName evidence="2">Uncharacterized protein</fullName>
    </submittedName>
</protein>
<evidence type="ECO:0000313" key="3">
    <source>
        <dbReference type="Proteomes" id="UP000594262"/>
    </source>
</evidence>
<feature type="region of interest" description="Disordered" evidence="1">
    <location>
        <begin position="236"/>
        <end position="268"/>
    </location>
</feature>
<dbReference type="AlphaFoldDB" id="A0A7M5X7A7"/>
<evidence type="ECO:0000313" key="2">
    <source>
        <dbReference type="EnsemblMetazoa" id="CLYHEMP018627.1"/>
    </source>
</evidence>
<sequence length="334" mass="38057">MESESTKRSSETDANESGDETRQAPPKRRRFELNNENEAASWELTEPMKLYIEKYIATHVQEKDLKEQVYSEHPVPANLKKVPELDSYMKTLLQDNSRYQTLKFEKTLKHLNDKIQAVYGPVSKIWAAFEEEKENCSEEELEEGREIAQCFEQAIMLLGQVSNSVMYYRRENVLSTLIESSAQIKEILRNQSKDMNDQSNSSLFGETFETKLIKDSKALKKSEAFFTALKKPAKTQSSSATAASSNQPNRRGSLLRGGRSRGSSHLEVRPHSFQKLVCPKPENPQLIITCPLDLGNQHLLSHVHPSVKGLFPQQLIPNLLPAGKLKFFSQNWEV</sequence>
<dbReference type="OrthoDB" id="6159518at2759"/>
<feature type="compositionally biased region" description="Basic and acidic residues" evidence="1">
    <location>
        <begin position="1"/>
        <end position="11"/>
    </location>
</feature>
<keyword evidence="3" id="KW-1185">Reference proteome</keyword>
<dbReference type="EnsemblMetazoa" id="CLYHEMT018627.1">
    <property type="protein sequence ID" value="CLYHEMP018627.1"/>
    <property type="gene ID" value="CLYHEMG018627"/>
</dbReference>
<dbReference type="Proteomes" id="UP000594262">
    <property type="component" value="Unplaced"/>
</dbReference>
<feature type="compositionally biased region" description="Low complexity" evidence="1">
    <location>
        <begin position="236"/>
        <end position="263"/>
    </location>
</feature>
<feature type="region of interest" description="Disordered" evidence="1">
    <location>
        <begin position="1"/>
        <end position="35"/>
    </location>
</feature>
<accession>A0A7M5X7A7</accession>
<name>A0A7M5X7A7_9CNID</name>
<reference evidence="2" key="1">
    <citation type="submission" date="2021-01" db="UniProtKB">
        <authorList>
            <consortium name="EnsemblMetazoa"/>
        </authorList>
    </citation>
    <scope>IDENTIFICATION</scope>
</reference>
<organism evidence="2 3">
    <name type="scientific">Clytia hemisphaerica</name>
    <dbReference type="NCBI Taxonomy" id="252671"/>
    <lineage>
        <taxon>Eukaryota</taxon>
        <taxon>Metazoa</taxon>
        <taxon>Cnidaria</taxon>
        <taxon>Hydrozoa</taxon>
        <taxon>Hydroidolina</taxon>
        <taxon>Leptothecata</taxon>
        <taxon>Obeliida</taxon>
        <taxon>Clytiidae</taxon>
        <taxon>Clytia</taxon>
    </lineage>
</organism>
<proteinExistence type="predicted"/>